<reference evidence="1 2" key="1">
    <citation type="submission" date="2018-06" db="EMBL/GenBank/DDBJ databases">
        <authorList>
            <consortium name="Pathogen Informatics"/>
            <person name="Doyle S."/>
        </authorList>
    </citation>
    <scope>NUCLEOTIDE SEQUENCE [LARGE SCALE GENOMIC DNA]</scope>
    <source>
        <strain evidence="1 2">NCTC10571</strain>
    </source>
</reference>
<dbReference type="EMBL" id="UGPP01000001">
    <property type="protein sequence ID" value="STY70902.1"/>
    <property type="molecule type" value="Genomic_DNA"/>
</dbReference>
<name>A0A378NRC0_9FIRM</name>
<protein>
    <submittedName>
        <fullName evidence="1">C_GCAxxG_C_C family protein</fullName>
    </submittedName>
</protein>
<organism evidence="1 2">
    <name type="scientific">Megamonas hypermegale</name>
    <dbReference type="NCBI Taxonomy" id="158847"/>
    <lineage>
        <taxon>Bacteria</taxon>
        <taxon>Bacillati</taxon>
        <taxon>Bacillota</taxon>
        <taxon>Negativicutes</taxon>
        <taxon>Selenomonadales</taxon>
        <taxon>Selenomonadaceae</taxon>
        <taxon>Megamonas</taxon>
    </lineage>
</organism>
<dbReference type="STRING" id="1122216.GCA_000423385_00944"/>
<dbReference type="AlphaFoldDB" id="A0A378NRC0"/>
<accession>A0A378NRC0</accession>
<evidence type="ECO:0000313" key="1">
    <source>
        <dbReference type="EMBL" id="STY70902.1"/>
    </source>
</evidence>
<dbReference type="RefSeq" id="WP_008538104.1">
    <property type="nucleotide sequence ID" value="NZ_UGPP01000001.1"/>
</dbReference>
<dbReference type="Proteomes" id="UP000255234">
    <property type="component" value="Unassembled WGS sequence"/>
</dbReference>
<proteinExistence type="predicted"/>
<sequence>MLKDIAEKYYIQGYNCAESLIRAGNEYYNLNLDENALKMTGAFGGGFHVGDVCGALSGSACVISSKYIETRAHETTHLKPIMLNLVRAFQSHFSSRLCCQIKAKHYSQEVHCLNTVKATAEILEQVLTEYEKSH</sequence>
<dbReference type="GeneID" id="62778452"/>
<gene>
    <name evidence="1" type="ORF">NCTC10571_01052</name>
</gene>
<evidence type="ECO:0000313" key="2">
    <source>
        <dbReference type="Proteomes" id="UP000255234"/>
    </source>
</evidence>
<dbReference type="NCBIfam" id="TIGR01909">
    <property type="entry name" value="C_GCAxxG_C_C"/>
    <property type="match status" value="1"/>
</dbReference>
<dbReference type="InterPro" id="IPR010181">
    <property type="entry name" value="CGCAxxGCC_motif"/>
</dbReference>
<dbReference type="Pfam" id="PF09719">
    <property type="entry name" value="C_GCAxxG_C_C"/>
    <property type="match status" value="1"/>
</dbReference>